<feature type="transmembrane region" description="Helical" evidence="8">
    <location>
        <begin position="164"/>
        <end position="182"/>
    </location>
</feature>
<comment type="cofactor">
    <cofactor evidence="7">
        <name>Zn(2+)</name>
        <dbReference type="ChEBI" id="CHEBI:29105"/>
    </cofactor>
</comment>
<protein>
    <submittedName>
        <fullName evidence="9">Ceramidase domain-containing protein</fullName>
    </submittedName>
</protein>
<evidence type="ECO:0000256" key="1">
    <source>
        <dbReference type="ARBA" id="ARBA00004141"/>
    </source>
</evidence>
<name>A0A942I731_9HYPH</name>
<feature type="binding site" evidence="7">
    <location>
        <position position="195"/>
    </location>
    <ligand>
        <name>Zn(2+)</name>
        <dbReference type="ChEBI" id="CHEBI:29105"/>
        <note>catalytic</note>
    </ligand>
</feature>
<feature type="binding site" evidence="7">
    <location>
        <position position="71"/>
    </location>
    <ligand>
        <name>Zn(2+)</name>
        <dbReference type="ChEBI" id="CHEBI:29105"/>
        <note>catalytic</note>
    </ligand>
</feature>
<evidence type="ECO:0000313" key="9">
    <source>
        <dbReference type="EMBL" id="MBS3647960.1"/>
    </source>
</evidence>
<comment type="subcellular location">
    <subcellularLocation>
        <location evidence="1">Membrane</location>
        <topology evidence="1">Multi-pass membrane protein</topology>
    </subcellularLocation>
</comment>
<evidence type="ECO:0000256" key="7">
    <source>
        <dbReference type="PIRSR" id="PIRSR608901-2"/>
    </source>
</evidence>
<keyword evidence="6" id="KW-0479">Metal-binding</keyword>
<sequence>MDASLLENVDLYCERLGPGFWAEPVNALSNLSFVLAGLWGVAAMRRTGADTFATTLAWWVVAIGVGSFLFHTFATEIMKWADILPIATFTLAYSIFTLRRFARLSWTATLAIFIGFYAIAGTVTLLVPDWLRQATNGSTGYLPPFLALIVLGLIAALRGSPAGWYNIAAAGIFVLAVTFRMLDPMVCGTLPIGTHFMWHLLNGLMLGIVLAAIAKHGEVDRGMEKPRTHLAPAAR</sequence>
<feature type="transmembrane region" description="Helical" evidence="8">
    <location>
        <begin position="194"/>
        <end position="214"/>
    </location>
</feature>
<proteinExistence type="predicted"/>
<accession>A0A942I731</accession>
<dbReference type="InterPro" id="IPR008901">
    <property type="entry name" value="ACER"/>
</dbReference>
<dbReference type="GO" id="GO:0016811">
    <property type="term" value="F:hydrolase activity, acting on carbon-nitrogen (but not peptide) bonds, in linear amides"/>
    <property type="evidence" value="ECO:0007669"/>
    <property type="project" value="InterPro"/>
</dbReference>
<evidence type="ECO:0000256" key="4">
    <source>
        <dbReference type="ARBA" id="ARBA00022989"/>
    </source>
</evidence>
<evidence type="ECO:0000313" key="10">
    <source>
        <dbReference type="Proteomes" id="UP000680348"/>
    </source>
</evidence>
<evidence type="ECO:0000256" key="3">
    <source>
        <dbReference type="ARBA" id="ARBA00022801"/>
    </source>
</evidence>
<dbReference type="GO" id="GO:0016020">
    <property type="term" value="C:membrane"/>
    <property type="evidence" value="ECO:0007669"/>
    <property type="project" value="UniProtKB-SubCell"/>
</dbReference>
<feature type="transmembrane region" description="Helical" evidence="8">
    <location>
        <begin position="25"/>
        <end position="44"/>
    </location>
</feature>
<keyword evidence="10" id="KW-1185">Reference proteome</keyword>
<keyword evidence="2 8" id="KW-0812">Transmembrane</keyword>
<feature type="transmembrane region" description="Helical" evidence="8">
    <location>
        <begin position="80"/>
        <end position="98"/>
    </location>
</feature>
<dbReference type="GO" id="GO:0046872">
    <property type="term" value="F:metal ion binding"/>
    <property type="evidence" value="ECO:0007669"/>
    <property type="project" value="UniProtKB-KW"/>
</dbReference>
<dbReference type="Pfam" id="PF05875">
    <property type="entry name" value="Ceramidase"/>
    <property type="match status" value="1"/>
</dbReference>
<feature type="binding site" evidence="7">
    <location>
        <position position="199"/>
    </location>
    <ligand>
        <name>Zn(2+)</name>
        <dbReference type="ChEBI" id="CHEBI:29105"/>
        <note>catalytic</note>
    </ligand>
</feature>
<evidence type="ECO:0000256" key="2">
    <source>
        <dbReference type="ARBA" id="ARBA00022692"/>
    </source>
</evidence>
<feature type="transmembrane region" description="Helical" evidence="8">
    <location>
        <begin position="56"/>
        <end position="74"/>
    </location>
</feature>
<evidence type="ECO:0000256" key="8">
    <source>
        <dbReference type="SAM" id="Phobius"/>
    </source>
</evidence>
<keyword evidence="7" id="KW-0862">Zinc</keyword>
<dbReference type="GO" id="GO:0006672">
    <property type="term" value="P:ceramide metabolic process"/>
    <property type="evidence" value="ECO:0007669"/>
    <property type="project" value="InterPro"/>
</dbReference>
<evidence type="ECO:0000256" key="6">
    <source>
        <dbReference type="PIRSR" id="PIRSR608901-1"/>
    </source>
</evidence>
<dbReference type="AlphaFoldDB" id="A0A942I731"/>
<gene>
    <name evidence="9" type="ORF">KEU06_04865</name>
</gene>
<dbReference type="Proteomes" id="UP000680348">
    <property type="component" value="Unassembled WGS sequence"/>
</dbReference>
<evidence type="ECO:0000256" key="5">
    <source>
        <dbReference type="ARBA" id="ARBA00023136"/>
    </source>
</evidence>
<organism evidence="9 10">
    <name type="scientific">Pseudaminobacter soli</name>
    <name type="common">ex Zhang et al. 2022</name>
    <dbReference type="NCBI Taxonomy" id="2831468"/>
    <lineage>
        <taxon>Bacteria</taxon>
        <taxon>Pseudomonadati</taxon>
        <taxon>Pseudomonadota</taxon>
        <taxon>Alphaproteobacteria</taxon>
        <taxon>Hyphomicrobiales</taxon>
        <taxon>Phyllobacteriaceae</taxon>
        <taxon>Pseudaminobacter</taxon>
    </lineage>
</organism>
<keyword evidence="5 8" id="KW-0472">Membrane</keyword>
<feature type="transmembrane region" description="Helical" evidence="8">
    <location>
        <begin position="140"/>
        <end position="157"/>
    </location>
</feature>
<keyword evidence="6" id="KW-0106">Calcium</keyword>
<comment type="caution">
    <text evidence="9">The sequence shown here is derived from an EMBL/GenBank/DDBJ whole genome shotgun (WGS) entry which is preliminary data.</text>
</comment>
<keyword evidence="4 8" id="KW-1133">Transmembrane helix</keyword>
<dbReference type="RefSeq" id="WP_188253520.1">
    <property type="nucleotide sequence ID" value="NZ_JABVCF010000002.1"/>
</dbReference>
<keyword evidence="3" id="KW-0378">Hydrolase</keyword>
<feature type="binding site" evidence="6">
    <location>
        <position position="23"/>
    </location>
    <ligand>
        <name>Ca(2+)</name>
        <dbReference type="ChEBI" id="CHEBI:29108"/>
    </ligand>
</feature>
<feature type="transmembrane region" description="Helical" evidence="8">
    <location>
        <begin position="110"/>
        <end position="128"/>
    </location>
</feature>
<reference evidence="9" key="1">
    <citation type="submission" date="2021-04" db="EMBL/GenBank/DDBJ databases">
        <title>Pseudaminobacter soli sp. nov., isolated from paddy soil contaminated by heavy metals.</title>
        <authorList>
            <person name="Zhang K."/>
        </authorList>
    </citation>
    <scope>NUCLEOTIDE SEQUENCE</scope>
    <source>
        <strain evidence="9">19-2017</strain>
    </source>
</reference>
<dbReference type="EMBL" id="JAGWCR010000002">
    <property type="protein sequence ID" value="MBS3647960.1"/>
    <property type="molecule type" value="Genomic_DNA"/>
</dbReference>